<evidence type="ECO:0000313" key="2">
    <source>
        <dbReference type="EMBL" id="PVY89193.1"/>
    </source>
</evidence>
<feature type="transmembrane region" description="Helical" evidence="1">
    <location>
        <begin position="20"/>
        <end position="40"/>
    </location>
</feature>
<sequence>MERAATLQRFLLGVQIADLILKVCLFVALIVLVIIAISYLKQRKRIELEFHKKKMSEGKTHVDVFKKEIDDTLYAKRDEDDLE</sequence>
<dbReference type="RefSeq" id="WP_116480485.1">
    <property type="nucleotide sequence ID" value="NZ_QEKV01000010.1"/>
</dbReference>
<keyword evidence="1" id="KW-0812">Transmembrane</keyword>
<keyword evidence="3" id="KW-1185">Reference proteome</keyword>
<protein>
    <submittedName>
        <fullName evidence="2">Uncharacterized protein</fullName>
    </submittedName>
</protein>
<dbReference type="AlphaFoldDB" id="A0A2U1DNE3"/>
<organism evidence="2 3">
    <name type="scientific">Ezakiella coagulans</name>
    <dbReference type="NCBI Taxonomy" id="46507"/>
    <lineage>
        <taxon>Bacteria</taxon>
        <taxon>Bacillati</taxon>
        <taxon>Bacillota</taxon>
        <taxon>Tissierellia</taxon>
        <taxon>Ezakiella</taxon>
    </lineage>
</organism>
<gene>
    <name evidence="2" type="ORF">C7381_11031</name>
</gene>
<dbReference type="Proteomes" id="UP000245793">
    <property type="component" value="Unassembled WGS sequence"/>
</dbReference>
<keyword evidence="1" id="KW-0472">Membrane</keyword>
<name>A0A2U1DNE3_9FIRM</name>
<dbReference type="EMBL" id="QEKV01000010">
    <property type="protein sequence ID" value="PVY89193.1"/>
    <property type="molecule type" value="Genomic_DNA"/>
</dbReference>
<accession>A0A2U1DNE3</accession>
<comment type="caution">
    <text evidence="2">The sequence shown here is derived from an EMBL/GenBank/DDBJ whole genome shotgun (WGS) entry which is preliminary data.</text>
</comment>
<evidence type="ECO:0000313" key="3">
    <source>
        <dbReference type="Proteomes" id="UP000245793"/>
    </source>
</evidence>
<evidence type="ECO:0000256" key="1">
    <source>
        <dbReference type="SAM" id="Phobius"/>
    </source>
</evidence>
<proteinExistence type="predicted"/>
<keyword evidence="1" id="KW-1133">Transmembrane helix</keyword>
<reference evidence="2 3" key="1">
    <citation type="submission" date="2018-04" db="EMBL/GenBank/DDBJ databases">
        <title>Genomic Encyclopedia of Type Strains, Phase IV (KMG-IV): sequencing the most valuable type-strain genomes for metagenomic binning, comparative biology and taxonomic classification.</title>
        <authorList>
            <person name="Goeker M."/>
        </authorList>
    </citation>
    <scope>NUCLEOTIDE SEQUENCE [LARGE SCALE GENOMIC DNA]</scope>
    <source>
        <strain evidence="2 3">DSM 20705</strain>
    </source>
</reference>